<sequence length="107" mass="11495">MKAIRLIWRHVRRSEGVLTFEWILLITLIVIGIVGGLSATRDAVISELGDVVGALVHIDQSYTVSADDTGWGNAFSFTDSLPECAGEQNRPTTGRPDQGPVGTCSNP</sequence>
<evidence type="ECO:0000256" key="1">
    <source>
        <dbReference type="SAM" id="MobiDB-lite"/>
    </source>
</evidence>
<keyword evidence="2" id="KW-1133">Transmembrane helix</keyword>
<dbReference type="KEGG" id="ttf:THTE_1013"/>
<organism evidence="3 4">
    <name type="scientific">Thermogutta terrifontis</name>
    <dbReference type="NCBI Taxonomy" id="1331910"/>
    <lineage>
        <taxon>Bacteria</taxon>
        <taxon>Pseudomonadati</taxon>
        <taxon>Planctomycetota</taxon>
        <taxon>Planctomycetia</taxon>
        <taxon>Pirellulales</taxon>
        <taxon>Thermoguttaceae</taxon>
        <taxon>Thermogutta</taxon>
    </lineage>
</organism>
<protein>
    <submittedName>
        <fullName evidence="3">Uncharacterized protein</fullName>
    </submittedName>
</protein>
<accession>A0A286RCD8</accession>
<dbReference type="AlphaFoldDB" id="A0A286RCD8"/>
<reference evidence="3 4" key="1">
    <citation type="journal article" name="Front. Microbiol.">
        <title>Sugar Metabolism of the First Thermophilic Planctomycete Thermogutta terrifontis: Comparative Genomic and Transcriptomic Approaches.</title>
        <authorList>
            <person name="Elcheninov A.G."/>
            <person name="Menzel P."/>
            <person name="Gudbergsdottir S.R."/>
            <person name="Slesarev A.I."/>
            <person name="Kadnikov V.V."/>
            <person name="Krogh A."/>
            <person name="Bonch-Osmolovskaya E.A."/>
            <person name="Peng X."/>
            <person name="Kublanov I.V."/>
        </authorList>
    </citation>
    <scope>NUCLEOTIDE SEQUENCE [LARGE SCALE GENOMIC DNA]</scope>
    <source>
        <strain evidence="3 4">R1</strain>
    </source>
</reference>
<name>A0A286RCD8_9BACT</name>
<feature type="transmembrane region" description="Helical" evidence="2">
    <location>
        <begin position="20"/>
        <end position="39"/>
    </location>
</feature>
<evidence type="ECO:0000313" key="3">
    <source>
        <dbReference type="EMBL" id="ASV73615.1"/>
    </source>
</evidence>
<evidence type="ECO:0000313" key="4">
    <source>
        <dbReference type="Proteomes" id="UP000215086"/>
    </source>
</evidence>
<keyword evidence="4" id="KW-1185">Reference proteome</keyword>
<feature type="region of interest" description="Disordered" evidence="1">
    <location>
        <begin position="82"/>
        <end position="107"/>
    </location>
</feature>
<keyword evidence="2" id="KW-0812">Transmembrane</keyword>
<dbReference type="Proteomes" id="UP000215086">
    <property type="component" value="Chromosome"/>
</dbReference>
<evidence type="ECO:0000256" key="2">
    <source>
        <dbReference type="SAM" id="Phobius"/>
    </source>
</evidence>
<dbReference type="RefSeq" id="WP_095414157.1">
    <property type="nucleotide sequence ID" value="NZ_CP018477.1"/>
</dbReference>
<gene>
    <name evidence="3" type="ORF">THTE_1013</name>
</gene>
<dbReference type="EMBL" id="CP018477">
    <property type="protein sequence ID" value="ASV73615.1"/>
    <property type="molecule type" value="Genomic_DNA"/>
</dbReference>
<proteinExistence type="predicted"/>
<keyword evidence="2" id="KW-0472">Membrane</keyword>